<evidence type="ECO:0000256" key="2">
    <source>
        <dbReference type="ARBA" id="ARBA00022803"/>
    </source>
</evidence>
<feature type="transmembrane region" description="Helical" evidence="4">
    <location>
        <begin position="190"/>
        <end position="209"/>
    </location>
</feature>
<dbReference type="Gene3D" id="1.25.40.10">
    <property type="entry name" value="Tetratricopeptide repeat domain"/>
    <property type="match status" value="2"/>
</dbReference>
<dbReference type="InterPro" id="IPR011990">
    <property type="entry name" value="TPR-like_helical_dom_sf"/>
</dbReference>
<feature type="repeat" description="TPR" evidence="3">
    <location>
        <begin position="735"/>
        <end position="768"/>
    </location>
</feature>
<feature type="repeat" description="TPR" evidence="3">
    <location>
        <begin position="701"/>
        <end position="734"/>
    </location>
</feature>
<organism evidence="5 6">
    <name type="scientific">Candidatus Veblenbacteria bacterium RIFOXYB1_FULL_43_13</name>
    <dbReference type="NCBI Taxonomy" id="1802426"/>
    <lineage>
        <taxon>Bacteria</taxon>
        <taxon>Candidatus Vebleniibacteriota</taxon>
    </lineage>
</organism>
<feature type="transmembrane region" description="Helical" evidence="4">
    <location>
        <begin position="149"/>
        <end position="170"/>
    </location>
</feature>
<evidence type="ECO:0000256" key="4">
    <source>
        <dbReference type="SAM" id="Phobius"/>
    </source>
</evidence>
<dbReference type="GO" id="GO:0016020">
    <property type="term" value="C:membrane"/>
    <property type="evidence" value="ECO:0007669"/>
    <property type="project" value="UniProtKB-SubCell"/>
</dbReference>
<dbReference type="PANTHER" id="PTHR37422">
    <property type="entry name" value="TEICHURONIC ACID BIOSYNTHESIS PROTEIN TUAE"/>
    <property type="match status" value="1"/>
</dbReference>
<dbReference type="InterPro" id="IPR019734">
    <property type="entry name" value="TPR_rpt"/>
</dbReference>
<dbReference type="SMART" id="SM00028">
    <property type="entry name" value="TPR"/>
    <property type="match status" value="4"/>
</dbReference>
<feature type="transmembrane region" description="Helical" evidence="4">
    <location>
        <begin position="216"/>
        <end position="234"/>
    </location>
</feature>
<feature type="transmembrane region" description="Helical" evidence="4">
    <location>
        <begin position="418"/>
        <end position="434"/>
    </location>
</feature>
<evidence type="ECO:0000313" key="6">
    <source>
        <dbReference type="Proteomes" id="UP000177575"/>
    </source>
</evidence>
<dbReference type="PROSITE" id="PS50293">
    <property type="entry name" value="TPR_REGION"/>
    <property type="match status" value="1"/>
</dbReference>
<protein>
    <submittedName>
        <fullName evidence="5">Uncharacterized protein</fullName>
    </submittedName>
</protein>
<comment type="caution">
    <text evidence="5">The sequence shown here is derived from an EMBL/GenBank/DDBJ whole genome shotgun (WGS) entry which is preliminary data.</text>
</comment>
<feature type="transmembrane region" description="Helical" evidence="4">
    <location>
        <begin position="31"/>
        <end position="52"/>
    </location>
</feature>
<dbReference type="AlphaFoldDB" id="A0A1G2Q721"/>
<evidence type="ECO:0000313" key="5">
    <source>
        <dbReference type="EMBL" id="OHA55711.1"/>
    </source>
</evidence>
<feature type="transmembrane region" description="Helical" evidence="4">
    <location>
        <begin position="58"/>
        <end position="76"/>
    </location>
</feature>
<proteinExistence type="predicted"/>
<dbReference type="InterPro" id="IPR013105">
    <property type="entry name" value="TPR_2"/>
</dbReference>
<feature type="transmembrane region" description="Helical" evidence="4">
    <location>
        <begin position="240"/>
        <end position="258"/>
    </location>
</feature>
<feature type="transmembrane region" description="Helical" evidence="4">
    <location>
        <begin position="393"/>
        <end position="412"/>
    </location>
</feature>
<keyword evidence="4" id="KW-0812">Transmembrane</keyword>
<feature type="transmembrane region" description="Helical" evidence="4">
    <location>
        <begin position="455"/>
        <end position="476"/>
    </location>
</feature>
<keyword evidence="4" id="KW-0472">Membrane</keyword>
<dbReference type="EMBL" id="MHTC01000008">
    <property type="protein sequence ID" value="OHA55711.1"/>
    <property type="molecule type" value="Genomic_DNA"/>
</dbReference>
<reference evidence="5 6" key="1">
    <citation type="journal article" date="2016" name="Nat. Commun.">
        <title>Thousands of microbial genomes shed light on interconnected biogeochemical processes in an aquifer system.</title>
        <authorList>
            <person name="Anantharaman K."/>
            <person name="Brown C.T."/>
            <person name="Hug L.A."/>
            <person name="Sharon I."/>
            <person name="Castelle C.J."/>
            <person name="Probst A.J."/>
            <person name="Thomas B.C."/>
            <person name="Singh A."/>
            <person name="Wilkins M.J."/>
            <person name="Karaoz U."/>
            <person name="Brodie E.L."/>
            <person name="Williams K.H."/>
            <person name="Hubbard S.S."/>
            <person name="Banfield J.F."/>
        </authorList>
    </citation>
    <scope>NUCLEOTIDE SEQUENCE [LARGE SCALE GENOMIC DNA]</scope>
</reference>
<evidence type="ECO:0000256" key="3">
    <source>
        <dbReference type="PROSITE-ProRule" id="PRU00339"/>
    </source>
</evidence>
<dbReference type="SUPFAM" id="SSF48452">
    <property type="entry name" value="TPR-like"/>
    <property type="match status" value="1"/>
</dbReference>
<accession>A0A1G2Q721</accession>
<name>A0A1G2Q721_9BACT</name>
<gene>
    <name evidence="5" type="ORF">A2388_02780</name>
</gene>
<keyword evidence="4" id="KW-1133">Transmembrane helix</keyword>
<feature type="transmembrane region" description="Helical" evidence="4">
    <location>
        <begin position="265"/>
        <end position="285"/>
    </location>
</feature>
<feature type="transmembrane region" description="Helical" evidence="4">
    <location>
        <begin position="355"/>
        <end position="381"/>
    </location>
</feature>
<sequence length="794" mass="87423">MDISQITSAFSPVPPTPQSGVWQVLAKVNRWGLRLLTLLLPLFILPFTFEAFEFSKQVLLIGLGFILLVIWFSQAVASRQASMLKSPLNWAALALLVVTIVAAVTSVDPINSILGYYGRFNGGVVSLVGYLLFFFLVTVNSRTREDIHWLLGSWLSGVGLSSLILLVQLLGARWLPFAFAQVSSFTPLGGALNAVVLILAASFPLAIYFSRSASKAWLRILNILLAVLTIVLVFMVDYHFGWLGLGVGSLVWLGLLFYKNESTSFQWTVIPAIAILLSVIAWPLVLVNITRVSVPVEVNLSLPASWRIALQNAKSNPLLGTGPDTFSYGFSKFKPDGFNDSNFWSFRFDRATSEYAQLLSTTGFLGLAVYLAVFIMGLYLCWRVLKDKQANDWYLRAVLAASFVVLVTAQGVYFLNTVMAVMTWLVLGLLAVVSSRGERNLSLTDSPRTSLSFSFGLAVVVLVGVAVWLGLGRFWLADVAYAKAQRAPLTVEGLKQAEIDLLNSINLNPWRDTYRVTLAQVYLGLANYEASQPVAEKKEDQEVQIARLQSYIASSISAARSATELASQSVSNWEVLGSIYRGTVLFARDAEPWVIASFQKAIDLDPTNPALVTELGKAYLVSASRKQQLAQQATDEEKGKLEAEASQQLTLAQEQFSRAISLKADYSPAHFQEVVALELQGKFTEAIDKLERLRQSIPQDIDVLYELGSLAYNTSDYNKAEEAFVTITALVPNHSNAHFSLSLVYQKKGETDKAITELEKVLELNPGNEQVTKLLDDLKAGKTEEPTAPETPQP</sequence>
<dbReference type="PROSITE" id="PS50005">
    <property type="entry name" value="TPR"/>
    <property type="match status" value="2"/>
</dbReference>
<dbReference type="Proteomes" id="UP000177575">
    <property type="component" value="Unassembled WGS sequence"/>
</dbReference>
<keyword evidence="2 3" id="KW-0802">TPR repeat</keyword>
<feature type="transmembrane region" description="Helical" evidence="4">
    <location>
        <begin position="119"/>
        <end position="137"/>
    </location>
</feature>
<dbReference type="InterPro" id="IPR051533">
    <property type="entry name" value="WaaL-like"/>
</dbReference>
<dbReference type="PANTHER" id="PTHR37422:SF13">
    <property type="entry name" value="LIPOPOLYSACCHARIDE BIOSYNTHESIS PROTEIN PA4999-RELATED"/>
    <property type="match status" value="1"/>
</dbReference>
<keyword evidence="1" id="KW-0677">Repeat</keyword>
<feature type="transmembrane region" description="Helical" evidence="4">
    <location>
        <begin position="88"/>
        <end position="107"/>
    </location>
</feature>
<dbReference type="Pfam" id="PF07719">
    <property type="entry name" value="TPR_2"/>
    <property type="match status" value="1"/>
</dbReference>
<evidence type="ECO:0000256" key="1">
    <source>
        <dbReference type="ARBA" id="ARBA00022737"/>
    </source>
</evidence>